<sequence>MQLRVHPTMDCSGRSTSNIERDSDLGDDLSHGDRTDDEMRDCDSVDGEHHQLSAKAAIAARLSHTVSGGGGGNFASPEPQTELPLSHHHQLPPNHPLNALGSFMGIGGLHSIPNLQHSDVLEKLKMQVRDMKVGLMEQDYAAAAHAAAFGANMLPTTISSGFPLPHNSVAAAAAAASFGHVTSTPSGGNGGSYNGGTNTTPSSNSNAATNGGGNSGPGGTGGSGGGGGGGGGVGGHQFSFASPTAAPSGKEANSASNSSTSSEASNSSQQNNGWSFEEQFKQVRQ</sequence>
<organism evidence="2">
    <name type="scientific">Drosophila rhopaloa</name>
    <name type="common">Fruit fly</name>
    <dbReference type="NCBI Taxonomy" id="1041015"/>
    <lineage>
        <taxon>Eukaryota</taxon>
        <taxon>Metazoa</taxon>
        <taxon>Ecdysozoa</taxon>
        <taxon>Arthropoda</taxon>
        <taxon>Hexapoda</taxon>
        <taxon>Insecta</taxon>
        <taxon>Pterygota</taxon>
        <taxon>Neoptera</taxon>
        <taxon>Endopterygota</taxon>
        <taxon>Diptera</taxon>
        <taxon>Brachycera</taxon>
        <taxon>Muscomorpha</taxon>
        <taxon>Ephydroidea</taxon>
        <taxon>Drosophilidae</taxon>
        <taxon>Drosophila</taxon>
        <taxon>Sophophora</taxon>
    </lineage>
</organism>
<protein>
    <submittedName>
        <fullName evidence="2">Protein dead ringer-like</fullName>
    </submittedName>
</protein>
<dbReference type="OrthoDB" id="10044343at2759"/>
<dbReference type="RefSeq" id="XP_016991987.1">
    <property type="nucleotide sequence ID" value="XM_017136498.1"/>
</dbReference>
<feature type="region of interest" description="Disordered" evidence="1">
    <location>
        <begin position="1"/>
        <end position="44"/>
    </location>
</feature>
<feature type="compositionally biased region" description="Gly residues" evidence="1">
    <location>
        <begin position="210"/>
        <end position="235"/>
    </location>
</feature>
<feature type="compositionally biased region" description="Low complexity" evidence="1">
    <location>
        <begin position="251"/>
        <end position="272"/>
    </location>
</feature>
<evidence type="ECO:0000313" key="2">
    <source>
        <dbReference type="RefSeq" id="XP_016991987.1"/>
    </source>
</evidence>
<feature type="region of interest" description="Disordered" evidence="1">
    <location>
        <begin position="189"/>
        <end position="285"/>
    </location>
</feature>
<feature type="region of interest" description="Disordered" evidence="1">
    <location>
        <begin position="68"/>
        <end position="94"/>
    </location>
</feature>
<proteinExistence type="predicted"/>
<feature type="non-terminal residue" evidence="2">
    <location>
        <position position="285"/>
    </location>
</feature>
<accession>A0A6P4FQI2</accession>
<dbReference type="AlphaFoldDB" id="A0A6P4FQI2"/>
<name>A0A6P4FQI2_DRORH</name>
<reference evidence="2" key="1">
    <citation type="submission" date="2025-08" db="UniProtKB">
        <authorList>
            <consortium name="RefSeq"/>
        </authorList>
    </citation>
    <scope>IDENTIFICATION</scope>
</reference>
<feature type="compositionally biased region" description="Basic and acidic residues" evidence="1">
    <location>
        <begin position="19"/>
        <end position="34"/>
    </location>
</feature>
<gene>
    <name evidence="2" type="primary">LOC108053774</name>
</gene>
<evidence type="ECO:0000256" key="1">
    <source>
        <dbReference type="SAM" id="MobiDB-lite"/>
    </source>
</evidence>
<feature type="compositionally biased region" description="Low complexity" evidence="1">
    <location>
        <begin position="195"/>
        <end position="209"/>
    </location>
</feature>